<feature type="binding site" evidence="7">
    <location>
        <position position="118"/>
    </location>
    <ligand>
        <name>substrate</name>
    </ligand>
</feature>
<evidence type="ECO:0000313" key="10">
    <source>
        <dbReference type="Proteomes" id="UP001630127"/>
    </source>
</evidence>
<evidence type="ECO:0000259" key="8">
    <source>
        <dbReference type="SMART" id="SM01007"/>
    </source>
</evidence>
<dbReference type="NCBIfam" id="TIGR03328">
    <property type="entry name" value="salvage_mtnB"/>
    <property type="match status" value="1"/>
</dbReference>
<dbReference type="EMBL" id="JBJUIK010000015">
    <property type="protein sequence ID" value="KAL3502731.1"/>
    <property type="molecule type" value="Genomic_DNA"/>
</dbReference>
<evidence type="ECO:0000256" key="1">
    <source>
        <dbReference type="ARBA" id="ARBA00022490"/>
    </source>
</evidence>
<proteinExistence type="inferred from homology"/>
<evidence type="ECO:0000256" key="3">
    <source>
        <dbReference type="ARBA" id="ARBA00022723"/>
    </source>
</evidence>
<evidence type="ECO:0000256" key="4">
    <source>
        <dbReference type="ARBA" id="ARBA00022833"/>
    </source>
</evidence>
<comment type="function">
    <text evidence="7">Catalyzes the dehydration of methylthioribulose-1-phosphate (MTRu-1-P) into 2,3-diketo-5-methylthiopentyl-1-phosphate (DK-MTP-1-P).</text>
</comment>
<dbReference type="AlphaFoldDB" id="A0ABD2Y5D6"/>
<evidence type="ECO:0000256" key="7">
    <source>
        <dbReference type="HAMAP-Rule" id="MF_03116"/>
    </source>
</evidence>
<dbReference type="InterPro" id="IPR036409">
    <property type="entry name" value="Aldolase_II/adducin_N_sf"/>
</dbReference>
<dbReference type="InterPro" id="IPR001303">
    <property type="entry name" value="Aldolase_II/adducin_N"/>
</dbReference>
<keyword evidence="5 7" id="KW-0486">Methionine biosynthesis</keyword>
<comment type="pathway">
    <text evidence="7">Amino-acid biosynthesis; L-methionine biosynthesis via salvage pathway; L-methionine from S-methyl-5-thio-alpha-D-ribose 1-phosphate: step 2/6.</text>
</comment>
<comment type="subcellular location">
    <subcellularLocation>
        <location evidence="7">Cytoplasm</location>
    </subcellularLocation>
</comment>
<dbReference type="Gene3D" id="3.40.225.10">
    <property type="entry name" value="Class II aldolase/adducin N-terminal domain"/>
    <property type="match status" value="1"/>
</dbReference>
<protein>
    <recommendedName>
        <fullName evidence="7">Probable methylthioribulose-1-phosphate dehydratase</fullName>
        <shortName evidence="7">MTRu-1-P dehydratase</shortName>
        <ecNumber evidence="7">4.2.1.109</ecNumber>
    </recommendedName>
</protein>
<evidence type="ECO:0000256" key="5">
    <source>
        <dbReference type="ARBA" id="ARBA00023167"/>
    </source>
</evidence>
<comment type="similarity">
    <text evidence="7">Belongs to the aldolase class II family. MtnB subfamily.</text>
</comment>
<evidence type="ECO:0000313" key="9">
    <source>
        <dbReference type="EMBL" id="KAL3502731.1"/>
    </source>
</evidence>
<dbReference type="InterPro" id="IPR017714">
    <property type="entry name" value="MethylthioRu-1-P_deHdtase_MtnB"/>
</dbReference>
<dbReference type="GO" id="GO:0008270">
    <property type="term" value="F:zinc ion binding"/>
    <property type="evidence" value="ECO:0007669"/>
    <property type="project" value="UniProtKB-UniRule"/>
</dbReference>
<dbReference type="GO" id="GO:0019509">
    <property type="term" value="P:L-methionine salvage from methylthioadenosine"/>
    <property type="evidence" value="ECO:0007669"/>
    <property type="project" value="UniProtKB-UniRule"/>
</dbReference>
<keyword evidence="1 7" id="KW-0963">Cytoplasm</keyword>
<dbReference type="GO" id="GO:0046570">
    <property type="term" value="F:methylthioribulose 1-phosphate dehydratase activity"/>
    <property type="evidence" value="ECO:0007669"/>
    <property type="project" value="UniProtKB-UniRule"/>
</dbReference>
<accession>A0ABD2Y5D6</accession>
<dbReference type="Proteomes" id="UP001630127">
    <property type="component" value="Unassembled WGS sequence"/>
</dbReference>
<reference evidence="9 10" key="1">
    <citation type="submission" date="2024-11" db="EMBL/GenBank/DDBJ databases">
        <title>A near-complete genome assembly of Cinchona calisaya.</title>
        <authorList>
            <person name="Lian D.C."/>
            <person name="Zhao X.W."/>
            <person name="Wei L."/>
        </authorList>
    </citation>
    <scope>NUCLEOTIDE SEQUENCE [LARGE SCALE GENOMIC DNA]</scope>
    <source>
        <tissue evidence="9">Nenye</tissue>
    </source>
</reference>
<feature type="active site" description="Proton donor/acceptor" evidence="7">
    <location>
        <position position="161"/>
    </location>
</feature>
<comment type="caution">
    <text evidence="9">The sequence shown here is derived from an EMBL/GenBank/DDBJ whole genome shotgun (WGS) entry which is preliminary data.</text>
</comment>
<gene>
    <name evidence="9" type="ORF">ACH5RR_037180</name>
</gene>
<comment type="catalytic activity">
    <reaction evidence="7">
        <text>5-(methylsulfanyl)-D-ribulose 1-phosphate = 5-methylsulfanyl-2,3-dioxopentyl phosphate + H2O</text>
        <dbReference type="Rhea" id="RHEA:15549"/>
        <dbReference type="ChEBI" id="CHEBI:15377"/>
        <dbReference type="ChEBI" id="CHEBI:58548"/>
        <dbReference type="ChEBI" id="CHEBI:58828"/>
        <dbReference type="EC" id="4.2.1.109"/>
    </reaction>
</comment>
<dbReference type="InterPro" id="IPR027514">
    <property type="entry name" value="Salvage_MtnB_euk"/>
</dbReference>
<keyword evidence="6 7" id="KW-0456">Lyase</keyword>
<evidence type="ECO:0000256" key="6">
    <source>
        <dbReference type="ARBA" id="ARBA00023239"/>
    </source>
</evidence>
<dbReference type="PANTHER" id="PTHR10640">
    <property type="entry name" value="METHYLTHIORIBULOSE-1-PHOSPHATE DEHYDRATASE"/>
    <property type="match status" value="1"/>
</dbReference>
<keyword evidence="3 7" id="KW-0479">Metal-binding</keyword>
<keyword evidence="10" id="KW-1185">Reference proteome</keyword>
<dbReference type="FunFam" id="3.40.225.10:FF:000010">
    <property type="entry name" value="Probable bifunctional methylthioribulose-1-phosphate dehydratase/enolase-phosphatase E1"/>
    <property type="match status" value="1"/>
</dbReference>
<dbReference type="EC" id="4.2.1.109" evidence="7"/>
<dbReference type="SMART" id="SM01007">
    <property type="entry name" value="Aldolase_II"/>
    <property type="match status" value="1"/>
</dbReference>
<dbReference type="HAMAP" id="MF_03116">
    <property type="entry name" value="Salvage_MtnB_euk"/>
    <property type="match status" value="1"/>
</dbReference>
<dbReference type="SUPFAM" id="SSF53639">
    <property type="entry name" value="AraD/HMP-PK domain-like"/>
    <property type="match status" value="1"/>
</dbReference>
<dbReference type="GO" id="GO:0005737">
    <property type="term" value="C:cytoplasm"/>
    <property type="evidence" value="ECO:0007669"/>
    <property type="project" value="UniProtKB-SubCell"/>
</dbReference>
<dbReference type="Pfam" id="PF00596">
    <property type="entry name" value="Aldolase_II"/>
    <property type="match status" value="1"/>
</dbReference>
<comment type="cofactor">
    <cofactor evidence="7">
        <name>Zn(2+)</name>
        <dbReference type="ChEBI" id="CHEBI:29105"/>
    </cofactor>
    <text evidence="7">Binds 1 zinc ion per subunit.</text>
</comment>
<feature type="binding site" evidence="7">
    <location>
        <position position="138"/>
    </location>
    <ligand>
        <name>Zn(2+)</name>
        <dbReference type="ChEBI" id="CHEBI:29105"/>
    </ligand>
</feature>
<dbReference type="PANTHER" id="PTHR10640:SF7">
    <property type="entry name" value="METHYLTHIORIBULOSE-1-PHOSPHATE DEHYDRATASE"/>
    <property type="match status" value="1"/>
</dbReference>
<feature type="binding site" evidence="7">
    <location>
        <position position="211"/>
    </location>
    <ligand>
        <name>Zn(2+)</name>
        <dbReference type="ChEBI" id="CHEBI:29105"/>
    </ligand>
</feature>
<sequence length="249" mass="27496">MSTAEASTNSSATADVMAAPNLSVLQSTLVKQTKAFVCELCLQFYTFGWLSGTGGSVTIKVHQDHIPKQHQLIVMSPSGVQKERMLPEDMYVLSSDGSILLIPPTKPYPHKPPKCTDCAPVFLKVYELRNAGAVIHSHGMESCIVTMIHSSSKEFRIRNMEMIKGIQGYSCHDELVVPIIENAPSEGQLVESLTEAIRSFPKTNAILVRRHGVFVWGDTWISAKTQAECYHYLFAAAIKLHQLGLDHSL</sequence>
<organism evidence="9 10">
    <name type="scientific">Cinchona calisaya</name>
    <dbReference type="NCBI Taxonomy" id="153742"/>
    <lineage>
        <taxon>Eukaryota</taxon>
        <taxon>Viridiplantae</taxon>
        <taxon>Streptophyta</taxon>
        <taxon>Embryophyta</taxon>
        <taxon>Tracheophyta</taxon>
        <taxon>Spermatophyta</taxon>
        <taxon>Magnoliopsida</taxon>
        <taxon>eudicotyledons</taxon>
        <taxon>Gunneridae</taxon>
        <taxon>Pentapetalae</taxon>
        <taxon>asterids</taxon>
        <taxon>lamiids</taxon>
        <taxon>Gentianales</taxon>
        <taxon>Rubiaceae</taxon>
        <taxon>Cinchonoideae</taxon>
        <taxon>Cinchoneae</taxon>
        <taxon>Cinchona</taxon>
    </lineage>
</organism>
<keyword evidence="2 7" id="KW-0028">Amino-acid biosynthesis</keyword>
<feature type="domain" description="Class II aldolase/adducin N-terminal" evidence="8">
    <location>
        <begin position="35"/>
        <end position="238"/>
    </location>
</feature>
<feature type="binding site" evidence="7">
    <location>
        <position position="136"/>
    </location>
    <ligand>
        <name>Zn(2+)</name>
        <dbReference type="ChEBI" id="CHEBI:29105"/>
    </ligand>
</feature>
<name>A0ABD2Y5D6_9GENT</name>
<evidence type="ECO:0000256" key="2">
    <source>
        <dbReference type="ARBA" id="ARBA00022605"/>
    </source>
</evidence>
<keyword evidence="4 7" id="KW-0862">Zinc</keyword>